<dbReference type="AlphaFoldDB" id="A0A8H4QXI2"/>
<feature type="transmembrane region" description="Helical" evidence="1">
    <location>
        <begin position="96"/>
        <end position="118"/>
    </location>
</feature>
<keyword evidence="1" id="KW-0472">Membrane</keyword>
<accession>A0A8H4QXI2</accession>
<proteinExistence type="predicted"/>
<evidence type="ECO:0000313" key="3">
    <source>
        <dbReference type="EMBL" id="KAF4618546.1"/>
    </source>
</evidence>
<feature type="transmembrane region" description="Helical" evidence="1">
    <location>
        <begin position="64"/>
        <end position="84"/>
    </location>
</feature>
<gene>
    <name evidence="3" type="ORF">D9613_009724</name>
</gene>
<keyword evidence="1" id="KW-0812">Transmembrane</keyword>
<evidence type="ECO:0000313" key="4">
    <source>
        <dbReference type="Proteomes" id="UP000521872"/>
    </source>
</evidence>
<keyword evidence="1" id="KW-1133">Transmembrane helix</keyword>
<dbReference type="EMBL" id="JAACJL010000017">
    <property type="protein sequence ID" value="KAF4618546.1"/>
    <property type="molecule type" value="Genomic_DNA"/>
</dbReference>
<evidence type="ECO:0000256" key="1">
    <source>
        <dbReference type="SAM" id="Phobius"/>
    </source>
</evidence>
<feature type="transmembrane region" description="Helical" evidence="1">
    <location>
        <begin position="169"/>
        <end position="188"/>
    </location>
</feature>
<comment type="caution">
    <text evidence="3">The sequence shown here is derived from an EMBL/GenBank/DDBJ whole genome shotgun (WGS) entry which is preliminary data.</text>
</comment>
<keyword evidence="4" id="KW-1185">Reference proteome</keyword>
<feature type="domain" description="DUF6533" evidence="2">
    <location>
        <begin position="27"/>
        <end position="70"/>
    </location>
</feature>
<organism evidence="3 4">
    <name type="scientific">Agrocybe pediades</name>
    <dbReference type="NCBI Taxonomy" id="84607"/>
    <lineage>
        <taxon>Eukaryota</taxon>
        <taxon>Fungi</taxon>
        <taxon>Dikarya</taxon>
        <taxon>Basidiomycota</taxon>
        <taxon>Agaricomycotina</taxon>
        <taxon>Agaricomycetes</taxon>
        <taxon>Agaricomycetidae</taxon>
        <taxon>Agaricales</taxon>
        <taxon>Agaricineae</taxon>
        <taxon>Strophariaceae</taxon>
        <taxon>Agrocybe</taxon>
    </lineage>
</organism>
<dbReference type="InterPro" id="IPR045340">
    <property type="entry name" value="DUF6533"/>
</dbReference>
<feature type="transmembrane region" description="Helical" evidence="1">
    <location>
        <begin position="27"/>
        <end position="44"/>
    </location>
</feature>
<name>A0A8H4QXI2_9AGAR</name>
<evidence type="ECO:0000259" key="2">
    <source>
        <dbReference type="Pfam" id="PF20151"/>
    </source>
</evidence>
<feature type="transmembrane region" description="Helical" evidence="1">
    <location>
        <begin position="130"/>
        <end position="149"/>
    </location>
</feature>
<dbReference type="Proteomes" id="UP000521872">
    <property type="component" value="Unassembled WGS sequence"/>
</dbReference>
<protein>
    <recommendedName>
        <fullName evidence="2">DUF6533 domain-containing protein</fullName>
    </recommendedName>
</protein>
<reference evidence="3 4" key="1">
    <citation type="submission" date="2019-12" db="EMBL/GenBank/DDBJ databases">
        <authorList>
            <person name="Floudas D."/>
            <person name="Bentzer J."/>
            <person name="Ahren D."/>
            <person name="Johansson T."/>
            <person name="Persson P."/>
            <person name="Tunlid A."/>
        </authorList>
    </citation>
    <scope>NUCLEOTIDE SEQUENCE [LARGE SCALE GENOMIC DNA]</scope>
    <source>
        <strain evidence="3 4">CBS 102.39</strain>
    </source>
</reference>
<dbReference type="Pfam" id="PF20151">
    <property type="entry name" value="DUF6533"/>
    <property type="match status" value="1"/>
</dbReference>
<sequence>MESLLEGTELHDLARRELKKSFNLRNYLSLFALILVFLDSIWSIKAEYKFIWPAPRGPRFLYLWSRYVALATLIAHYVFVHVVLSEGPVSPFRCQVWFAVLAVSCVSLQCALDAILILRIYALYLRNPKIFILLTLVAIPYLIAFILVVRNVLKEDAFNHHCDLKHTPIEAVPLGVMTILSHLAMWLATYSRRNIAEGRATVVDLVVKGGHWALALLFLR</sequence>